<evidence type="ECO:0000259" key="7">
    <source>
        <dbReference type="PROSITE" id="PS51462"/>
    </source>
</evidence>
<feature type="domain" description="Nudix hydrolase" evidence="7">
    <location>
        <begin position="144"/>
        <end position="268"/>
    </location>
</feature>
<dbReference type="CDD" id="cd03429">
    <property type="entry name" value="NUDIX_NADH_pyrophosphatase_Nudt13"/>
    <property type="match status" value="1"/>
</dbReference>
<evidence type="ECO:0000256" key="5">
    <source>
        <dbReference type="ARBA" id="ARBA00022842"/>
    </source>
</evidence>
<evidence type="ECO:0000256" key="4">
    <source>
        <dbReference type="ARBA" id="ARBA00022801"/>
    </source>
</evidence>
<organism evidence="8">
    <name type="scientific">bioreactor metagenome</name>
    <dbReference type="NCBI Taxonomy" id="1076179"/>
    <lineage>
        <taxon>unclassified sequences</taxon>
        <taxon>metagenomes</taxon>
        <taxon>ecological metagenomes</taxon>
    </lineage>
</organism>
<dbReference type="EMBL" id="VSSQ01004861">
    <property type="protein sequence ID" value="MPM26921.1"/>
    <property type="molecule type" value="Genomic_DNA"/>
</dbReference>
<evidence type="ECO:0000256" key="6">
    <source>
        <dbReference type="ARBA" id="ARBA00023027"/>
    </source>
</evidence>
<dbReference type="EC" id="3.6.1.22" evidence="2"/>
<dbReference type="Gene3D" id="3.90.79.20">
    <property type="match status" value="1"/>
</dbReference>
<evidence type="ECO:0000313" key="8">
    <source>
        <dbReference type="EMBL" id="MPM26921.1"/>
    </source>
</evidence>
<dbReference type="AlphaFoldDB" id="A0A644YGA3"/>
<reference evidence="8" key="1">
    <citation type="submission" date="2019-08" db="EMBL/GenBank/DDBJ databases">
        <authorList>
            <person name="Kucharzyk K."/>
            <person name="Murdoch R.W."/>
            <person name="Higgins S."/>
            <person name="Loffler F."/>
        </authorList>
    </citation>
    <scope>NUCLEOTIDE SEQUENCE</scope>
</reference>
<dbReference type="InterPro" id="IPR000086">
    <property type="entry name" value="NUDIX_hydrolase_dom"/>
</dbReference>
<comment type="caution">
    <text evidence="8">The sequence shown here is derived from an EMBL/GenBank/DDBJ whole genome shotgun (WGS) entry which is preliminary data.</text>
</comment>
<proteinExistence type="predicted"/>
<dbReference type="NCBIfam" id="NF001299">
    <property type="entry name" value="PRK00241.1"/>
    <property type="match status" value="1"/>
</dbReference>
<keyword evidence="6" id="KW-0520">NAD</keyword>
<dbReference type="InterPro" id="IPR015376">
    <property type="entry name" value="Znr_NADH_PPase"/>
</dbReference>
<evidence type="ECO:0000256" key="3">
    <source>
        <dbReference type="ARBA" id="ARBA00022723"/>
    </source>
</evidence>
<keyword evidence="4 8" id="KW-0378">Hydrolase</keyword>
<dbReference type="InterPro" id="IPR020084">
    <property type="entry name" value="NUDIX_hydrolase_CS"/>
</dbReference>
<dbReference type="PROSITE" id="PS00893">
    <property type="entry name" value="NUDIX_BOX"/>
    <property type="match status" value="1"/>
</dbReference>
<dbReference type="InterPro" id="IPR015797">
    <property type="entry name" value="NUDIX_hydrolase-like_dom_sf"/>
</dbReference>
<comment type="cofactor">
    <cofactor evidence="1">
        <name>Mg(2+)</name>
        <dbReference type="ChEBI" id="CHEBI:18420"/>
    </cofactor>
</comment>
<dbReference type="PANTHER" id="PTHR11383">
    <property type="entry name" value="NUCLEOSIDE DIPHOSPHATE-LINKED MOIETY X MOTIF 13"/>
    <property type="match status" value="1"/>
</dbReference>
<accession>A0A644YGA3</accession>
<dbReference type="Pfam" id="PF00293">
    <property type="entry name" value="NUDIX"/>
    <property type="match status" value="1"/>
</dbReference>
<sequence length="276" mass="30142">MINDIAPHKLDVKFSDRPPQPTDYVLSYSGGTVLLMGEENFALPTFADVGGVLDDCEHLFEIDGMGFFLVPGLAEVGAPGCSAQSIGVLRDMQPQHLAFAGLTGGQLYRWRSARRFCGRCGTPTERGSTERSAVCPQCGLVEYPKISPAVIVAVSDGDKLLMARSASGTYKRYGLIAGFVEVGESFEDTVRREVMEEVGLKVKNIRYYKSQPWAFSDSEMVGFFADLDGPSDITLQRSELAEALWFGLDDIPPTVSTVSIASELIDMVRTGKHRLI</sequence>
<keyword evidence="5" id="KW-0460">Magnesium</keyword>
<gene>
    <name evidence="8" type="primary">nudC_11</name>
    <name evidence="8" type="ORF">SDC9_73426</name>
</gene>
<dbReference type="Pfam" id="PF09297">
    <property type="entry name" value="Zn_ribbon_NUD"/>
    <property type="match status" value="1"/>
</dbReference>
<protein>
    <recommendedName>
        <fullName evidence="2">NAD(+) diphosphatase</fullName>
        <ecNumber evidence="2">3.6.1.22</ecNumber>
    </recommendedName>
</protein>
<dbReference type="PROSITE" id="PS51462">
    <property type="entry name" value="NUDIX"/>
    <property type="match status" value="1"/>
</dbReference>
<dbReference type="InterPro" id="IPR049734">
    <property type="entry name" value="NudC-like_C"/>
</dbReference>
<dbReference type="PANTHER" id="PTHR11383:SF3">
    <property type="entry name" value="NAD(P)H PYROPHOSPHATASE NUDT13, MITOCHONDRIAL"/>
    <property type="match status" value="1"/>
</dbReference>
<dbReference type="GO" id="GO:0016787">
    <property type="term" value="F:hydrolase activity"/>
    <property type="evidence" value="ECO:0007669"/>
    <property type="project" value="UniProtKB-KW"/>
</dbReference>
<evidence type="ECO:0000256" key="1">
    <source>
        <dbReference type="ARBA" id="ARBA00001946"/>
    </source>
</evidence>
<keyword evidence="3" id="KW-0479">Metal-binding</keyword>
<dbReference type="Gene3D" id="3.90.79.10">
    <property type="entry name" value="Nucleoside Triphosphate Pyrophosphohydrolase"/>
    <property type="match status" value="1"/>
</dbReference>
<dbReference type="SUPFAM" id="SSF55811">
    <property type="entry name" value="Nudix"/>
    <property type="match status" value="1"/>
</dbReference>
<dbReference type="GO" id="GO:0046872">
    <property type="term" value="F:metal ion binding"/>
    <property type="evidence" value="ECO:0007669"/>
    <property type="project" value="UniProtKB-KW"/>
</dbReference>
<name>A0A644YGA3_9ZZZZ</name>
<evidence type="ECO:0000256" key="2">
    <source>
        <dbReference type="ARBA" id="ARBA00012381"/>
    </source>
</evidence>